<feature type="compositionally biased region" description="Low complexity" evidence="1">
    <location>
        <begin position="246"/>
        <end position="255"/>
    </location>
</feature>
<dbReference type="EMBL" id="MBER01000010">
    <property type="protein sequence ID" value="OMC51943.1"/>
    <property type="molecule type" value="Genomic_DNA"/>
</dbReference>
<name>A0ABD6QT62_MYCFO</name>
<evidence type="ECO:0000313" key="2">
    <source>
        <dbReference type="EMBL" id="OMC51943.1"/>
    </source>
</evidence>
<accession>A0ABD6QT62</accession>
<feature type="compositionally biased region" description="Polar residues" evidence="1">
    <location>
        <begin position="320"/>
        <end position="345"/>
    </location>
</feature>
<sequence length="673" mass="67967">MGADVTQPSGSEGADLVAPHWPEWSETAYIDGSRVALARGESAGQGAQAGTSGAAAVPDSGGRGITADELVTKYASLGTDLQARQAYHTAEAEGLALNGANHYASKTILASLAEDHDRSREALIAAGMTAGIPQAKMQEVLDELKQATTTAADNVGRANQETHRTLTSAINSGASMPAPPKGMPGGAGLPADVPSQLAPLLQMATQGPQMASGAAGQLISGLSGMTGAFIDPIGQLVGSIAQAGPGAAEGIESVGGESGEHGGDDRSDSDRGGSQLVSQHEGKDDEKADEREGKDPQDDDERRDGEPKTVEASSREKGNVPTTHLASSGSTVQLDSVGGTTTHVSSGAAVADTPVVAGQHAAAPGSAVGAQQAMGGQLGAMGGSLGGFGAASAPASASTPNASARAGRTSRVDDQVGAAEAAASAEAAALVALGIGTGTGPSAEIMFGARILAHMVLQDATLTAAAVAVFPIGMGVYAVTCTPDALGAPRGGIATPHATMALASLTSVPGDFRAAWAGVADPAVPLCSAVKHNLLARPQVIVALRPPGLTFGETTDVAVVDVSLEQLRTIDPVDDATTVVEEVVAPEHIAPILDDMAVEWQVPAEMDLATAFNYMRSRTWSQARDHQYVFTMAWWMVIEARTALAGGDTDHAAALAWQLLALPPAQSLIHNHA</sequence>
<dbReference type="AlphaFoldDB" id="A0ABD6QT62"/>
<feature type="region of interest" description="Disordered" evidence="1">
    <location>
        <begin position="1"/>
        <end position="20"/>
    </location>
</feature>
<gene>
    <name evidence="2" type="ORF">A5742_17570</name>
</gene>
<proteinExistence type="predicted"/>
<feature type="compositionally biased region" description="Polar residues" evidence="1">
    <location>
        <begin position="1"/>
        <end position="10"/>
    </location>
</feature>
<feature type="region of interest" description="Disordered" evidence="1">
    <location>
        <begin position="246"/>
        <end position="345"/>
    </location>
</feature>
<evidence type="ECO:0000313" key="3">
    <source>
        <dbReference type="Proteomes" id="UP000187001"/>
    </source>
</evidence>
<organism evidence="2 3">
    <name type="scientific">Mycolicibacterium fortuitum</name>
    <name type="common">Mycobacterium fortuitum</name>
    <dbReference type="NCBI Taxonomy" id="1766"/>
    <lineage>
        <taxon>Bacteria</taxon>
        <taxon>Bacillati</taxon>
        <taxon>Actinomycetota</taxon>
        <taxon>Actinomycetes</taxon>
        <taxon>Mycobacteriales</taxon>
        <taxon>Mycobacteriaceae</taxon>
        <taxon>Mycolicibacterium</taxon>
    </lineage>
</organism>
<reference evidence="2 3" key="1">
    <citation type="submission" date="2016-07" db="EMBL/GenBank/DDBJ databases">
        <authorList>
            <person name="Sutton G."/>
            <person name="Brinkac L."/>
            <person name="Sanka R."/>
            <person name="Adams M."/>
            <person name="Lau E."/>
            <person name="Kumar A."/>
            <person name="Macaden R."/>
        </authorList>
    </citation>
    <scope>NUCLEOTIDE SEQUENCE [LARGE SCALE GENOMIC DNA]</scope>
    <source>
        <strain evidence="2 3">GA-0871</strain>
    </source>
</reference>
<feature type="compositionally biased region" description="Basic and acidic residues" evidence="1">
    <location>
        <begin position="280"/>
        <end position="318"/>
    </location>
</feature>
<feature type="region of interest" description="Disordered" evidence="1">
    <location>
        <begin position="390"/>
        <end position="411"/>
    </location>
</feature>
<evidence type="ECO:0000256" key="1">
    <source>
        <dbReference type="SAM" id="MobiDB-lite"/>
    </source>
</evidence>
<feature type="compositionally biased region" description="Basic and acidic residues" evidence="1">
    <location>
        <begin position="258"/>
        <end position="271"/>
    </location>
</feature>
<comment type="caution">
    <text evidence="2">The sequence shown here is derived from an EMBL/GenBank/DDBJ whole genome shotgun (WGS) entry which is preliminary data.</text>
</comment>
<evidence type="ECO:0008006" key="4">
    <source>
        <dbReference type="Google" id="ProtNLM"/>
    </source>
</evidence>
<protein>
    <recommendedName>
        <fullName evidence="4">ESX-1 secretion-associated protein EspA/EspE-like domain-containing protein</fullName>
    </recommendedName>
</protein>
<dbReference type="Proteomes" id="UP000187001">
    <property type="component" value="Unassembled WGS sequence"/>
</dbReference>
<feature type="compositionally biased region" description="Low complexity" evidence="1">
    <location>
        <begin position="390"/>
        <end position="406"/>
    </location>
</feature>